<sequence length="116" mass="12704">MKDAIEVCSKPISPLQGGVFITLLLGCVFALVMTALNEFAMLEHIKEGVALVKVRNVVFPLLSMVPAFLVLAWGIVHQVKQTMTVEKQKKGLVFIGGSFPVFLLVWLIYNSQVMGG</sequence>
<dbReference type="PROSITE" id="PS51257">
    <property type="entry name" value="PROKAR_LIPOPROTEIN"/>
    <property type="match status" value="1"/>
</dbReference>
<keyword evidence="1" id="KW-1133">Transmembrane helix</keyword>
<proteinExistence type="predicted"/>
<feature type="transmembrane region" description="Helical" evidence="1">
    <location>
        <begin position="12"/>
        <end position="37"/>
    </location>
</feature>
<accession>A0ABS9X4M1</accession>
<evidence type="ECO:0000313" key="2">
    <source>
        <dbReference type="EMBL" id="MCI2285188.1"/>
    </source>
</evidence>
<protein>
    <submittedName>
        <fullName evidence="2">Uncharacterized protein</fullName>
    </submittedName>
</protein>
<feature type="transmembrane region" description="Helical" evidence="1">
    <location>
        <begin position="91"/>
        <end position="109"/>
    </location>
</feature>
<keyword evidence="1" id="KW-0472">Membrane</keyword>
<keyword evidence="1" id="KW-0812">Transmembrane</keyword>
<dbReference type="RefSeq" id="WP_242287927.1">
    <property type="nucleotide sequence ID" value="NZ_JAKKSL010000004.1"/>
</dbReference>
<evidence type="ECO:0000313" key="3">
    <source>
        <dbReference type="Proteomes" id="UP001139646"/>
    </source>
</evidence>
<keyword evidence="3" id="KW-1185">Reference proteome</keyword>
<gene>
    <name evidence="2" type="ORF">L3081_19650</name>
</gene>
<evidence type="ECO:0000256" key="1">
    <source>
        <dbReference type="SAM" id="Phobius"/>
    </source>
</evidence>
<comment type="caution">
    <text evidence="2">The sequence shown here is derived from an EMBL/GenBank/DDBJ whole genome shotgun (WGS) entry which is preliminary data.</text>
</comment>
<reference evidence="2" key="1">
    <citation type="submission" date="2022-01" db="EMBL/GenBank/DDBJ databases">
        <title>Colwellia maritima, isolated from seawater.</title>
        <authorList>
            <person name="Kristyanto S."/>
            <person name="Jung J."/>
            <person name="Jeon C.O."/>
        </authorList>
    </citation>
    <scope>NUCLEOTIDE SEQUENCE</scope>
    <source>
        <strain evidence="2">MSW7</strain>
    </source>
</reference>
<name>A0ABS9X4M1_9GAMM</name>
<organism evidence="2 3">
    <name type="scientific">Colwellia maritima</name>
    <dbReference type="NCBI Taxonomy" id="2912588"/>
    <lineage>
        <taxon>Bacteria</taxon>
        <taxon>Pseudomonadati</taxon>
        <taxon>Pseudomonadota</taxon>
        <taxon>Gammaproteobacteria</taxon>
        <taxon>Alteromonadales</taxon>
        <taxon>Colwelliaceae</taxon>
        <taxon>Colwellia</taxon>
    </lineage>
</organism>
<dbReference type="Proteomes" id="UP001139646">
    <property type="component" value="Unassembled WGS sequence"/>
</dbReference>
<dbReference type="EMBL" id="JAKKSL010000004">
    <property type="protein sequence ID" value="MCI2285188.1"/>
    <property type="molecule type" value="Genomic_DNA"/>
</dbReference>
<feature type="transmembrane region" description="Helical" evidence="1">
    <location>
        <begin position="57"/>
        <end position="79"/>
    </location>
</feature>